<comment type="caution">
    <text evidence="2">The sequence shown here is derived from an EMBL/GenBank/DDBJ whole genome shotgun (WGS) entry which is preliminary data.</text>
</comment>
<name>T0XSN0_9ZZZZ</name>
<protein>
    <submittedName>
        <fullName evidence="2">DNA (Cytosine-5-)-methyltransferase</fullName>
    </submittedName>
</protein>
<evidence type="ECO:0000313" key="2">
    <source>
        <dbReference type="EMBL" id="EQD25856.1"/>
    </source>
</evidence>
<keyword evidence="2" id="KW-0489">Methyltransferase</keyword>
<gene>
    <name evidence="2" type="ORF">B1A_22127</name>
</gene>
<keyword evidence="2" id="KW-0808">Transferase</keyword>
<evidence type="ECO:0000259" key="1">
    <source>
        <dbReference type="Pfam" id="PF12323"/>
    </source>
</evidence>
<organism evidence="2">
    <name type="scientific">mine drainage metagenome</name>
    <dbReference type="NCBI Taxonomy" id="410659"/>
    <lineage>
        <taxon>unclassified sequences</taxon>
        <taxon>metagenomes</taxon>
        <taxon>ecological metagenomes</taxon>
    </lineage>
</organism>
<reference evidence="2" key="1">
    <citation type="submission" date="2013-08" db="EMBL/GenBank/DDBJ databases">
        <authorList>
            <person name="Mendez C."/>
            <person name="Richter M."/>
            <person name="Ferrer M."/>
            <person name="Sanchez J."/>
        </authorList>
    </citation>
    <scope>NUCLEOTIDE SEQUENCE</scope>
</reference>
<proteinExistence type="predicted"/>
<feature type="domain" description="Transposase putative helix-turn-helix" evidence="1">
    <location>
        <begin position="4"/>
        <end position="34"/>
    </location>
</feature>
<sequence>MSQRYRLYPTGSQVKGLALHCGDARYVWNLALEQANFYRPEWGPTPSSAIRYKQLGEARRDSWLGNGSSSVQQQALRDFDVAMKNWWANTHRRPTWRKAGLNEGFCVRDVKVIKLNSKWAKIYVPKVGEVRFRLSRAIPDKYGMARITLDRAMRWHVSFTSIPVNRDRRKDAEH</sequence>
<feature type="non-terminal residue" evidence="2">
    <location>
        <position position="174"/>
    </location>
</feature>
<accession>T0XSN0</accession>
<dbReference type="GO" id="GO:0032259">
    <property type="term" value="P:methylation"/>
    <property type="evidence" value="ECO:0007669"/>
    <property type="project" value="UniProtKB-KW"/>
</dbReference>
<reference evidence="2" key="2">
    <citation type="journal article" date="2014" name="ISME J.">
        <title>Microbial stratification in low pH oxic and suboxic macroscopic growths along an acid mine drainage.</title>
        <authorList>
            <person name="Mendez-Garcia C."/>
            <person name="Mesa V."/>
            <person name="Sprenger R.R."/>
            <person name="Richter M."/>
            <person name="Diez M.S."/>
            <person name="Solano J."/>
            <person name="Bargiela R."/>
            <person name="Golyshina O.V."/>
            <person name="Manteca A."/>
            <person name="Ramos J.L."/>
            <person name="Gallego J.R."/>
            <person name="Llorente I."/>
            <person name="Martins Dos Santos V.A."/>
            <person name="Jensen O.N."/>
            <person name="Pelaez A.I."/>
            <person name="Sanchez J."/>
            <person name="Ferrer M."/>
        </authorList>
    </citation>
    <scope>NUCLEOTIDE SEQUENCE</scope>
</reference>
<dbReference type="InterPro" id="IPR021027">
    <property type="entry name" value="Transposase_put_HTH"/>
</dbReference>
<dbReference type="AlphaFoldDB" id="T0XSN0"/>
<dbReference type="EMBL" id="AUZX01016366">
    <property type="protein sequence ID" value="EQD25856.1"/>
    <property type="molecule type" value="Genomic_DNA"/>
</dbReference>
<dbReference type="GO" id="GO:0008168">
    <property type="term" value="F:methyltransferase activity"/>
    <property type="evidence" value="ECO:0007669"/>
    <property type="project" value="UniProtKB-KW"/>
</dbReference>
<dbReference type="Pfam" id="PF12323">
    <property type="entry name" value="HTH_OrfB_IS605"/>
    <property type="match status" value="1"/>
</dbReference>